<keyword evidence="2" id="KW-1185">Reference proteome</keyword>
<sequence>MAELAIKIRIAEREYPMRVKEEEEERLRVVGKLLNERLRFFKEQFGIQDKQDLLAMVAFETMVDKLKLEEEKDSHLSEVGQKLNTLDDLLSSAK</sequence>
<accession>A0A5C8KEW5</accession>
<comment type="caution">
    <text evidence="1">The sequence shown here is derived from an EMBL/GenBank/DDBJ whole genome shotgun (WGS) entry which is preliminary data.</text>
</comment>
<evidence type="ECO:0000313" key="2">
    <source>
        <dbReference type="Proteomes" id="UP000321926"/>
    </source>
</evidence>
<keyword evidence="1" id="KW-0132">Cell division</keyword>
<dbReference type="EMBL" id="VRTY01000005">
    <property type="protein sequence ID" value="TXK52050.1"/>
    <property type="molecule type" value="Genomic_DNA"/>
</dbReference>
<dbReference type="GO" id="GO:0051301">
    <property type="term" value="P:cell division"/>
    <property type="evidence" value="ECO:0007669"/>
    <property type="project" value="UniProtKB-KW"/>
</dbReference>
<dbReference type="SUPFAM" id="SSF102829">
    <property type="entry name" value="Cell division protein ZapA-like"/>
    <property type="match status" value="1"/>
</dbReference>
<dbReference type="InterPro" id="IPR007838">
    <property type="entry name" value="Cell_div_ZapA-like"/>
</dbReference>
<proteinExistence type="predicted"/>
<dbReference type="InterPro" id="IPR036192">
    <property type="entry name" value="Cell_div_ZapA-like_sf"/>
</dbReference>
<dbReference type="OrthoDB" id="1495773at2"/>
<keyword evidence="1" id="KW-0131">Cell cycle</keyword>
<dbReference type="RefSeq" id="WP_147920078.1">
    <property type="nucleotide sequence ID" value="NZ_VRTY01000005.1"/>
</dbReference>
<evidence type="ECO:0000313" key="1">
    <source>
        <dbReference type="EMBL" id="TXK52050.1"/>
    </source>
</evidence>
<gene>
    <name evidence="1" type="ORF">FVR03_01935</name>
</gene>
<dbReference type="AlphaFoldDB" id="A0A5C8KEW5"/>
<dbReference type="Proteomes" id="UP000321926">
    <property type="component" value="Unassembled WGS sequence"/>
</dbReference>
<organism evidence="1 2">
    <name type="scientific">Pontibacter qinzhouensis</name>
    <dbReference type="NCBI Taxonomy" id="2603253"/>
    <lineage>
        <taxon>Bacteria</taxon>
        <taxon>Pseudomonadati</taxon>
        <taxon>Bacteroidota</taxon>
        <taxon>Cytophagia</taxon>
        <taxon>Cytophagales</taxon>
        <taxon>Hymenobacteraceae</taxon>
        <taxon>Pontibacter</taxon>
    </lineage>
</organism>
<dbReference type="Gene3D" id="3.30.160.880">
    <property type="entry name" value="Cell division protein ZapA protomer, N-terminal domain"/>
    <property type="match status" value="1"/>
</dbReference>
<protein>
    <submittedName>
        <fullName evidence="1">Cell division protein ZapA</fullName>
    </submittedName>
</protein>
<dbReference type="Pfam" id="PF05164">
    <property type="entry name" value="ZapA"/>
    <property type="match status" value="1"/>
</dbReference>
<reference evidence="1 2" key="1">
    <citation type="submission" date="2019-08" db="EMBL/GenBank/DDBJ databases">
        <authorList>
            <person name="Shi S."/>
        </authorList>
    </citation>
    <scope>NUCLEOTIDE SEQUENCE [LARGE SCALE GENOMIC DNA]</scope>
    <source>
        <strain evidence="1 2">GY10130</strain>
    </source>
</reference>
<name>A0A5C8KEW5_9BACT</name>
<dbReference type="InterPro" id="IPR042233">
    <property type="entry name" value="Cell_div_ZapA_N"/>
</dbReference>